<evidence type="ECO:0000313" key="1">
    <source>
        <dbReference type="EMBL" id="SVE30890.1"/>
    </source>
</evidence>
<dbReference type="AlphaFoldDB" id="A0A383CFL8"/>
<proteinExistence type="predicted"/>
<dbReference type="EMBL" id="UINC01208380">
    <property type="protein sequence ID" value="SVE30890.1"/>
    <property type="molecule type" value="Genomic_DNA"/>
</dbReference>
<organism evidence="1">
    <name type="scientific">marine metagenome</name>
    <dbReference type="NCBI Taxonomy" id="408172"/>
    <lineage>
        <taxon>unclassified sequences</taxon>
        <taxon>metagenomes</taxon>
        <taxon>ecological metagenomes</taxon>
    </lineage>
</organism>
<protein>
    <submittedName>
        <fullName evidence="1">Uncharacterized protein</fullName>
    </submittedName>
</protein>
<reference evidence="1" key="1">
    <citation type="submission" date="2018-05" db="EMBL/GenBank/DDBJ databases">
        <authorList>
            <person name="Lanie J.A."/>
            <person name="Ng W.-L."/>
            <person name="Kazmierczak K.M."/>
            <person name="Andrzejewski T.M."/>
            <person name="Davidsen T.M."/>
            <person name="Wayne K.J."/>
            <person name="Tettelin H."/>
            <person name="Glass J.I."/>
            <person name="Rusch D."/>
            <person name="Podicherti R."/>
            <person name="Tsui H.-C.T."/>
            <person name="Winkler M.E."/>
        </authorList>
    </citation>
    <scope>NUCLEOTIDE SEQUENCE</scope>
</reference>
<sequence>MKTQLLCTFTKRNRLYDTVSLIIECHDIVFNKVYVFSNEDDHHQLICTYNIPQNEDNYIEGVDTIALHRKKQTNTLYTINSLNEIIREKNQGVLDKTFPVPWSEFQNTLLLVNDEGLNKIRTRIYTIVNVDTWETDQKIKNEL</sequence>
<accession>A0A383CFL8</accession>
<name>A0A383CFL8_9ZZZZ</name>
<gene>
    <name evidence="1" type="ORF">METZ01_LOCUS483744</name>
</gene>